<name>A0ACC2NLS0_9HYME</name>
<sequence length="362" mass="42339">MLLLWKNHRKKISHSSLKQHLRFLGLRRRNIQESNMRDICIAIAQEVQSCSGCDLGYRGLWEKLKLTYKLKVKRETVYFLLTIADPEGIARRRANKLKRREYDGRGPNWIWHMDRYDKLKPYGFCIHGAIDGFSRYLLWLCTATTNNNLRVTARYFLEAVAEEEGVPTLVRCDDGTENVVIETLQTSLRDEHDDELSGDNSFIYGPSTHNQRIESYWGQLRKHSMNFYIEFFKSMKDEGLFRGTEEEKKCLQYCFGPLIQNDLDQTRALWNKHMIRKQRNKTHHGKPCSMYRLPEMYGVEDYKKPVDLRAVNALRDEFTDDPQIFDADFAEQALAAMPDLVIPTNADEALDLYCDLKAALGF</sequence>
<comment type="caution">
    <text evidence="1">The sequence shown here is derived from an EMBL/GenBank/DDBJ whole genome shotgun (WGS) entry which is preliminary data.</text>
</comment>
<proteinExistence type="predicted"/>
<evidence type="ECO:0000313" key="1">
    <source>
        <dbReference type="EMBL" id="KAJ8671866.1"/>
    </source>
</evidence>
<dbReference type="EMBL" id="CM056743">
    <property type="protein sequence ID" value="KAJ8671866.1"/>
    <property type="molecule type" value="Genomic_DNA"/>
</dbReference>
<organism evidence="1 2">
    <name type="scientific">Eretmocerus hayati</name>
    <dbReference type="NCBI Taxonomy" id="131215"/>
    <lineage>
        <taxon>Eukaryota</taxon>
        <taxon>Metazoa</taxon>
        <taxon>Ecdysozoa</taxon>
        <taxon>Arthropoda</taxon>
        <taxon>Hexapoda</taxon>
        <taxon>Insecta</taxon>
        <taxon>Pterygota</taxon>
        <taxon>Neoptera</taxon>
        <taxon>Endopterygota</taxon>
        <taxon>Hymenoptera</taxon>
        <taxon>Apocrita</taxon>
        <taxon>Proctotrupomorpha</taxon>
        <taxon>Chalcidoidea</taxon>
        <taxon>Aphelinidae</taxon>
        <taxon>Aphelininae</taxon>
        <taxon>Eretmocerus</taxon>
    </lineage>
</organism>
<keyword evidence="2" id="KW-1185">Reference proteome</keyword>
<evidence type="ECO:0000313" key="2">
    <source>
        <dbReference type="Proteomes" id="UP001239111"/>
    </source>
</evidence>
<reference evidence="1" key="1">
    <citation type="submission" date="2023-04" db="EMBL/GenBank/DDBJ databases">
        <title>A chromosome-level genome assembly of the parasitoid wasp Eretmocerus hayati.</title>
        <authorList>
            <person name="Zhong Y."/>
            <person name="Liu S."/>
            <person name="Liu Y."/>
        </authorList>
    </citation>
    <scope>NUCLEOTIDE SEQUENCE</scope>
    <source>
        <strain evidence="1">ZJU_SS_LIU_2023</strain>
    </source>
</reference>
<accession>A0ACC2NLS0</accession>
<dbReference type="Proteomes" id="UP001239111">
    <property type="component" value="Chromosome 3"/>
</dbReference>
<protein>
    <submittedName>
        <fullName evidence="1">Uncharacterized protein</fullName>
    </submittedName>
</protein>
<gene>
    <name evidence="1" type="ORF">QAD02_003125</name>
</gene>